<feature type="domain" description="F-box" evidence="1">
    <location>
        <begin position="1"/>
        <end position="47"/>
    </location>
</feature>
<proteinExistence type="predicted"/>
<evidence type="ECO:0000313" key="2">
    <source>
        <dbReference type="EMBL" id="KAJ3056278.1"/>
    </source>
</evidence>
<keyword evidence="3" id="KW-1185">Reference proteome</keyword>
<comment type="caution">
    <text evidence="2">The sequence shown here is derived from an EMBL/GenBank/DDBJ whole genome shotgun (WGS) entry which is preliminary data.</text>
</comment>
<evidence type="ECO:0000259" key="1">
    <source>
        <dbReference type="PROSITE" id="PS50181"/>
    </source>
</evidence>
<name>A0AAD5X8N2_9FUNG</name>
<dbReference type="PROSITE" id="PS50181">
    <property type="entry name" value="FBOX"/>
    <property type="match status" value="1"/>
</dbReference>
<accession>A0AAD5X8N2</accession>
<reference evidence="2" key="1">
    <citation type="submission" date="2020-05" db="EMBL/GenBank/DDBJ databases">
        <title>Phylogenomic resolution of chytrid fungi.</title>
        <authorList>
            <person name="Stajich J.E."/>
            <person name="Amses K."/>
            <person name="Simmons R."/>
            <person name="Seto K."/>
            <person name="Myers J."/>
            <person name="Bonds A."/>
            <person name="Quandt C.A."/>
            <person name="Barry K."/>
            <person name="Liu P."/>
            <person name="Grigoriev I."/>
            <person name="Longcore J.E."/>
            <person name="James T.Y."/>
        </authorList>
    </citation>
    <scope>NUCLEOTIDE SEQUENCE</scope>
    <source>
        <strain evidence="2">JEL0318</strain>
    </source>
</reference>
<dbReference type="InterPro" id="IPR001810">
    <property type="entry name" value="F-box_dom"/>
</dbReference>
<sequence>MATLPDNILEEIFKQLDLLTLFDCVRPVSRLFERKSYLAAFRYVSNVRDLDVIPVCRGTANPLDANIQMSWTVPDAFGRREGIDEEWMTTKLFAIDETKAVESQKLPDILLRDRWIYFHCDLLAQALTCTVNVQRSVTITEEDEALPSFFRALIDLPVPYPPSPPILTETSEEKYKDKDKCYMA</sequence>
<organism evidence="2 3">
    <name type="scientific">Rhizophlyctis rosea</name>
    <dbReference type="NCBI Taxonomy" id="64517"/>
    <lineage>
        <taxon>Eukaryota</taxon>
        <taxon>Fungi</taxon>
        <taxon>Fungi incertae sedis</taxon>
        <taxon>Chytridiomycota</taxon>
        <taxon>Chytridiomycota incertae sedis</taxon>
        <taxon>Chytridiomycetes</taxon>
        <taxon>Rhizophlyctidales</taxon>
        <taxon>Rhizophlyctidaceae</taxon>
        <taxon>Rhizophlyctis</taxon>
    </lineage>
</organism>
<dbReference type="AlphaFoldDB" id="A0AAD5X8N2"/>
<dbReference type="EMBL" id="JADGJD010000039">
    <property type="protein sequence ID" value="KAJ3056278.1"/>
    <property type="molecule type" value="Genomic_DNA"/>
</dbReference>
<dbReference type="Proteomes" id="UP001212841">
    <property type="component" value="Unassembled WGS sequence"/>
</dbReference>
<protein>
    <recommendedName>
        <fullName evidence="1">F-box domain-containing protein</fullName>
    </recommendedName>
</protein>
<evidence type="ECO:0000313" key="3">
    <source>
        <dbReference type="Proteomes" id="UP001212841"/>
    </source>
</evidence>
<gene>
    <name evidence="2" type="ORF">HK097_007490</name>
</gene>